<protein>
    <submittedName>
        <fullName evidence="1">Uncharacterized protein</fullName>
    </submittedName>
</protein>
<evidence type="ECO:0000313" key="1">
    <source>
        <dbReference type="EMBL" id="CAB5524880.1"/>
    </source>
</evidence>
<comment type="caution">
    <text evidence="1">The sequence shown here is derived from an EMBL/GenBank/DDBJ whole genome shotgun (WGS) entry which is preliminary data.</text>
</comment>
<sequence>MSKGQQPAYPCPRIDTPSGMTYRQHLVVQIAPVMLMNFFSNDAWQDYDDLASTLVMTVDAIIEAERETAK</sequence>
<dbReference type="AlphaFoldDB" id="A0A9N8CKV2"/>
<dbReference type="EMBL" id="CAHPQX010000001">
    <property type="protein sequence ID" value="CAB5524880.1"/>
    <property type="molecule type" value="Genomic_DNA"/>
</dbReference>
<proteinExistence type="predicted"/>
<name>A0A9N8CKV2_9ENTR</name>
<dbReference type="RefSeq" id="WP_239176889.1">
    <property type="nucleotide sequence ID" value="NZ_CAHPQT010000011.1"/>
</dbReference>
<dbReference type="Proteomes" id="UP000834503">
    <property type="component" value="Unassembled WGS sequence"/>
</dbReference>
<dbReference type="EMBL" id="CAIIUA010000001">
    <property type="protein sequence ID" value="CAC9216324.1"/>
    <property type="molecule type" value="Genomic_DNA"/>
</dbReference>
<organism evidence="1 3">
    <name type="scientific">Citrobacter werkmanii</name>
    <dbReference type="NCBI Taxonomy" id="67827"/>
    <lineage>
        <taxon>Bacteria</taxon>
        <taxon>Pseudomonadati</taxon>
        <taxon>Pseudomonadota</taxon>
        <taxon>Gammaproteobacteria</taxon>
        <taxon>Enterobacterales</taxon>
        <taxon>Enterobacteriaceae</taxon>
        <taxon>Citrobacter</taxon>
        <taxon>Citrobacter freundii complex</taxon>
    </lineage>
</organism>
<dbReference type="Proteomes" id="UP000837205">
    <property type="component" value="Unassembled WGS sequence"/>
</dbReference>
<gene>
    <name evidence="1" type="ORF">GHA_00379</name>
    <name evidence="2" type="ORF">TML_03293</name>
</gene>
<evidence type="ECO:0000313" key="2">
    <source>
        <dbReference type="EMBL" id="CAC9216324.1"/>
    </source>
</evidence>
<accession>A0A9N8CKV2</accession>
<evidence type="ECO:0000313" key="3">
    <source>
        <dbReference type="Proteomes" id="UP000834503"/>
    </source>
</evidence>
<evidence type="ECO:0000313" key="4">
    <source>
        <dbReference type="Proteomes" id="UP000837205"/>
    </source>
</evidence>
<reference evidence="1" key="1">
    <citation type="submission" date="2020-05" db="EMBL/GenBank/DDBJ databases">
        <authorList>
            <person name="Delgado-Blas J."/>
        </authorList>
    </citation>
    <scope>NUCLEOTIDE SEQUENCE</scope>
    <source>
        <strain evidence="1">BB1459</strain>
        <strain evidence="2">BB1480</strain>
    </source>
</reference>
<keyword evidence="4" id="KW-1185">Reference proteome</keyword>